<evidence type="ECO:0000313" key="4">
    <source>
        <dbReference type="Proteomes" id="UP000194546"/>
    </source>
</evidence>
<name>A0A242MGP3_CABSO</name>
<proteinExistence type="predicted"/>
<evidence type="ECO:0000313" key="3">
    <source>
        <dbReference type="EMBL" id="OTP70472.1"/>
    </source>
</evidence>
<protein>
    <recommendedName>
        <fullName evidence="5">Lipoprotein</fullName>
    </recommendedName>
</protein>
<feature type="chain" id="PRO_5013371965" description="Lipoprotein" evidence="2">
    <location>
        <begin position="31"/>
        <end position="55"/>
    </location>
</feature>
<gene>
    <name evidence="3" type="ORF">PAMC26510_25330</name>
</gene>
<feature type="region of interest" description="Disordered" evidence="1">
    <location>
        <begin position="33"/>
        <end position="55"/>
    </location>
</feature>
<evidence type="ECO:0008006" key="5">
    <source>
        <dbReference type="Google" id="ProtNLM"/>
    </source>
</evidence>
<dbReference type="AlphaFoldDB" id="A0A242MGP3"/>
<dbReference type="RefSeq" id="WP_155524231.1">
    <property type="nucleotide sequence ID" value="NZ_NBTY01000138.1"/>
</dbReference>
<feature type="compositionally biased region" description="Polar residues" evidence="1">
    <location>
        <begin position="44"/>
        <end position="55"/>
    </location>
</feature>
<sequence>MNQHDTSRASSLGSNLLLAVLIGCATVMTACPVDTPDPADTTHAENTTLVPNELR</sequence>
<feature type="signal peptide" evidence="2">
    <location>
        <begin position="1"/>
        <end position="30"/>
    </location>
</feature>
<dbReference type="EMBL" id="NBTY01000138">
    <property type="protein sequence ID" value="OTP70472.1"/>
    <property type="molecule type" value="Genomic_DNA"/>
</dbReference>
<comment type="caution">
    <text evidence="3">The sequence shown here is derived from an EMBL/GenBank/DDBJ whole genome shotgun (WGS) entry which is preliminary data.</text>
</comment>
<organism evidence="3 4">
    <name type="scientific">Caballeronia sordidicola</name>
    <name type="common">Burkholderia sordidicola</name>
    <dbReference type="NCBI Taxonomy" id="196367"/>
    <lineage>
        <taxon>Bacteria</taxon>
        <taxon>Pseudomonadati</taxon>
        <taxon>Pseudomonadota</taxon>
        <taxon>Betaproteobacteria</taxon>
        <taxon>Burkholderiales</taxon>
        <taxon>Burkholderiaceae</taxon>
        <taxon>Caballeronia</taxon>
    </lineage>
</organism>
<evidence type="ECO:0000256" key="2">
    <source>
        <dbReference type="SAM" id="SignalP"/>
    </source>
</evidence>
<dbReference type="Proteomes" id="UP000194546">
    <property type="component" value="Unassembled WGS sequence"/>
</dbReference>
<evidence type="ECO:0000256" key="1">
    <source>
        <dbReference type="SAM" id="MobiDB-lite"/>
    </source>
</evidence>
<accession>A0A242MGP3</accession>
<reference evidence="3 4" key="1">
    <citation type="submission" date="2017-03" db="EMBL/GenBank/DDBJ databases">
        <title>Genome analysis of strain PAMC 26510.</title>
        <authorList>
            <person name="Oh H.-M."/>
            <person name="Yang J.-A."/>
        </authorList>
    </citation>
    <scope>NUCLEOTIDE SEQUENCE [LARGE SCALE GENOMIC DNA]</scope>
    <source>
        <strain evidence="3 4">PAMC 26510</strain>
    </source>
</reference>
<keyword evidence="2" id="KW-0732">Signal</keyword>